<sequence>MSDTVVLTWSGSETALQSLEQGLTHILYPPAEAVSLTKDDPTSDDAESGWRLEAYFALPPDLDQIAALTAPLPLDPWEEELLEDRDWVSHALEGLGIVKAGAFVLFGRHDADKVNAEDGLPLQIEANRAFGTGHHPTTAGCLEALTALAKGEPRRLLDLGTGSGVLAIAARRLFPEARIVATDIDAPSVAIAAENAALNKAPGIVFLEATGVPQEVAEEGPFDIILANILAEPLISLAPALAAALAPTGQIVLAGLLDRQEDGVTAAYGREGLTLKGRFDGGTPTWPTLLLSARSGG</sequence>
<evidence type="ECO:0000313" key="7">
    <source>
        <dbReference type="EMBL" id="ADM10421.1"/>
    </source>
</evidence>
<feature type="binding site" evidence="6">
    <location>
        <position position="138"/>
    </location>
    <ligand>
        <name>S-adenosyl-L-methionine</name>
        <dbReference type="ChEBI" id="CHEBI:59789"/>
    </ligand>
</feature>
<dbReference type="GO" id="GO:0032259">
    <property type="term" value="P:methylation"/>
    <property type="evidence" value="ECO:0007669"/>
    <property type="project" value="UniProtKB-KW"/>
</dbReference>
<comment type="catalytic activity">
    <reaction evidence="6">
        <text>L-lysyl-[protein] + 3 S-adenosyl-L-methionine = N(6),N(6),N(6)-trimethyl-L-lysyl-[protein] + 3 S-adenosyl-L-homocysteine + 3 H(+)</text>
        <dbReference type="Rhea" id="RHEA:54192"/>
        <dbReference type="Rhea" id="RHEA-COMP:9752"/>
        <dbReference type="Rhea" id="RHEA-COMP:13826"/>
        <dbReference type="ChEBI" id="CHEBI:15378"/>
        <dbReference type="ChEBI" id="CHEBI:29969"/>
        <dbReference type="ChEBI" id="CHEBI:57856"/>
        <dbReference type="ChEBI" id="CHEBI:59789"/>
        <dbReference type="ChEBI" id="CHEBI:61961"/>
    </reaction>
</comment>
<dbReference type="STRING" id="314260.PB2503_11884"/>
<evidence type="ECO:0000256" key="1">
    <source>
        <dbReference type="ARBA" id="ARBA00009741"/>
    </source>
</evidence>
<accession>E0TDX2</accession>
<comment type="function">
    <text evidence="6">Methylates ribosomal protein L11.</text>
</comment>
<dbReference type="SUPFAM" id="SSF53335">
    <property type="entry name" value="S-adenosyl-L-methionine-dependent methyltransferases"/>
    <property type="match status" value="1"/>
</dbReference>
<comment type="subcellular location">
    <subcellularLocation>
        <location evidence="6">Cytoplasm</location>
    </subcellularLocation>
</comment>
<dbReference type="Proteomes" id="UP000001302">
    <property type="component" value="Chromosome"/>
</dbReference>
<dbReference type="AlphaFoldDB" id="E0TDX2"/>
<keyword evidence="7" id="KW-0687">Ribonucleoprotein</keyword>
<dbReference type="HAMAP" id="MF_00735">
    <property type="entry name" value="Methyltr_PrmA"/>
    <property type="match status" value="1"/>
</dbReference>
<dbReference type="InterPro" id="IPR004498">
    <property type="entry name" value="Ribosomal_PrmA_MeTrfase"/>
</dbReference>
<dbReference type="PANTHER" id="PTHR43648">
    <property type="entry name" value="ELECTRON TRANSFER FLAVOPROTEIN BETA SUBUNIT LYSINE METHYLTRANSFERASE"/>
    <property type="match status" value="1"/>
</dbReference>
<reference evidence="7 8" key="2">
    <citation type="journal article" date="2011" name="J. Bacteriol.">
        <title>Complete genome sequence of strain HTCC2503T of Parvularcula bermudensis, the type species of the order "Parvularculales" in the class Alphaproteobacteria.</title>
        <authorList>
            <person name="Oh H.M."/>
            <person name="Kang I."/>
            <person name="Vergin K.L."/>
            <person name="Kang D."/>
            <person name="Rhee K.H."/>
            <person name="Giovannoni S.J."/>
            <person name="Cho J.C."/>
        </authorList>
    </citation>
    <scope>NUCLEOTIDE SEQUENCE [LARGE SCALE GENOMIC DNA]</scope>
    <source>
        <strain evidence="8">ATCC BAA-594 / HTCC2503 / KCTC 12087</strain>
    </source>
</reference>
<reference evidence="8" key="1">
    <citation type="submission" date="2010-08" db="EMBL/GenBank/DDBJ databases">
        <title>Genome sequence of Parvularcula bermudensis HTCC2503.</title>
        <authorList>
            <person name="Kang D.-M."/>
            <person name="Oh H.-M."/>
            <person name="Cho J.-C."/>
        </authorList>
    </citation>
    <scope>NUCLEOTIDE SEQUENCE [LARGE SCALE GENOMIC DNA]</scope>
    <source>
        <strain evidence="8">ATCC BAA-594 / HTCC2503 / KCTC 12087</strain>
    </source>
</reference>
<feature type="binding site" evidence="6">
    <location>
        <position position="160"/>
    </location>
    <ligand>
        <name>S-adenosyl-L-methionine</name>
        <dbReference type="ChEBI" id="CHEBI:59789"/>
    </ligand>
</feature>
<evidence type="ECO:0000256" key="6">
    <source>
        <dbReference type="HAMAP-Rule" id="MF_00735"/>
    </source>
</evidence>
<dbReference type="EC" id="2.1.1.-" evidence="6"/>
<keyword evidence="2 6" id="KW-0963">Cytoplasm</keyword>
<dbReference type="GO" id="GO:0005737">
    <property type="term" value="C:cytoplasm"/>
    <property type="evidence" value="ECO:0007669"/>
    <property type="project" value="UniProtKB-SubCell"/>
</dbReference>
<dbReference type="RefSeq" id="WP_013301395.1">
    <property type="nucleotide sequence ID" value="NC_014414.1"/>
</dbReference>
<dbReference type="PANTHER" id="PTHR43648:SF1">
    <property type="entry name" value="ELECTRON TRANSFER FLAVOPROTEIN BETA SUBUNIT LYSINE METHYLTRANSFERASE"/>
    <property type="match status" value="1"/>
</dbReference>
<organism evidence="7 8">
    <name type="scientific">Parvularcula bermudensis (strain ATCC BAA-594 / HTCC2503 / KCTC 12087)</name>
    <dbReference type="NCBI Taxonomy" id="314260"/>
    <lineage>
        <taxon>Bacteria</taxon>
        <taxon>Pseudomonadati</taxon>
        <taxon>Pseudomonadota</taxon>
        <taxon>Alphaproteobacteria</taxon>
        <taxon>Parvularculales</taxon>
        <taxon>Parvularculaceae</taxon>
        <taxon>Parvularcula</taxon>
    </lineage>
</organism>
<evidence type="ECO:0000256" key="5">
    <source>
        <dbReference type="ARBA" id="ARBA00022691"/>
    </source>
</evidence>
<feature type="binding site" evidence="6">
    <location>
        <position position="183"/>
    </location>
    <ligand>
        <name>S-adenosyl-L-methionine</name>
        <dbReference type="ChEBI" id="CHEBI:59789"/>
    </ligand>
</feature>
<dbReference type="OrthoDB" id="9785995at2"/>
<feature type="binding site" evidence="6">
    <location>
        <position position="228"/>
    </location>
    <ligand>
        <name>S-adenosyl-L-methionine</name>
        <dbReference type="ChEBI" id="CHEBI:59789"/>
    </ligand>
</feature>
<evidence type="ECO:0000256" key="3">
    <source>
        <dbReference type="ARBA" id="ARBA00022603"/>
    </source>
</evidence>
<dbReference type="Gene3D" id="3.40.50.150">
    <property type="entry name" value="Vaccinia Virus protein VP39"/>
    <property type="match status" value="1"/>
</dbReference>
<dbReference type="KEGG" id="pbr:PB2503_11884"/>
<dbReference type="GO" id="GO:0008276">
    <property type="term" value="F:protein methyltransferase activity"/>
    <property type="evidence" value="ECO:0007669"/>
    <property type="project" value="UniProtKB-UniRule"/>
</dbReference>
<name>E0TDX2_PARBH</name>
<keyword evidence="4 6" id="KW-0808">Transferase</keyword>
<protein>
    <recommendedName>
        <fullName evidence="6">Ribosomal protein L11 methyltransferase</fullName>
        <shortName evidence="6">L11 Mtase</shortName>
        <ecNumber evidence="6">2.1.1.-</ecNumber>
    </recommendedName>
</protein>
<keyword evidence="7" id="KW-0689">Ribosomal protein</keyword>
<dbReference type="InterPro" id="IPR050078">
    <property type="entry name" value="Ribosomal_L11_MeTrfase_PrmA"/>
</dbReference>
<dbReference type="EMBL" id="CP002156">
    <property type="protein sequence ID" value="ADM10421.1"/>
    <property type="molecule type" value="Genomic_DNA"/>
</dbReference>
<dbReference type="eggNOG" id="COG2264">
    <property type="taxonomic scope" value="Bacteria"/>
</dbReference>
<proteinExistence type="inferred from homology"/>
<dbReference type="Pfam" id="PF06325">
    <property type="entry name" value="PrmA"/>
    <property type="match status" value="1"/>
</dbReference>
<dbReference type="CDD" id="cd02440">
    <property type="entry name" value="AdoMet_MTases"/>
    <property type="match status" value="1"/>
</dbReference>
<dbReference type="HOGENOM" id="CLU_049382_3_0_5"/>
<evidence type="ECO:0000256" key="2">
    <source>
        <dbReference type="ARBA" id="ARBA00022490"/>
    </source>
</evidence>
<keyword evidence="8" id="KW-1185">Reference proteome</keyword>
<evidence type="ECO:0000256" key="4">
    <source>
        <dbReference type="ARBA" id="ARBA00022679"/>
    </source>
</evidence>
<gene>
    <name evidence="6" type="primary">prmA</name>
    <name evidence="7" type="ordered locus">PB2503_11884</name>
</gene>
<dbReference type="InterPro" id="IPR029063">
    <property type="entry name" value="SAM-dependent_MTases_sf"/>
</dbReference>
<evidence type="ECO:0000313" key="8">
    <source>
        <dbReference type="Proteomes" id="UP000001302"/>
    </source>
</evidence>
<dbReference type="GO" id="GO:0005840">
    <property type="term" value="C:ribosome"/>
    <property type="evidence" value="ECO:0007669"/>
    <property type="project" value="UniProtKB-KW"/>
</dbReference>
<keyword evidence="3 6" id="KW-0489">Methyltransferase</keyword>
<keyword evidence="5 6" id="KW-0949">S-adenosyl-L-methionine</keyword>
<comment type="similarity">
    <text evidence="1 6">Belongs to the methyltransferase superfamily. PrmA family.</text>
</comment>